<dbReference type="STRING" id="523844.MSTHT_2110"/>
<dbReference type="Gene3D" id="3.100.10.10">
    <property type="match status" value="1"/>
</dbReference>
<keyword evidence="2 5" id="KW-0689">Ribosomal protein</keyword>
<dbReference type="Pfam" id="PF17135">
    <property type="entry name" value="Ribosomal_L18"/>
    <property type="match status" value="1"/>
</dbReference>
<dbReference type="GO" id="GO:0022625">
    <property type="term" value="C:cytosolic large ribosomal subunit"/>
    <property type="evidence" value="ECO:0007669"/>
    <property type="project" value="TreeGrafter"/>
</dbReference>
<dbReference type="GO" id="GO:0003723">
    <property type="term" value="F:RNA binding"/>
    <property type="evidence" value="ECO:0007669"/>
    <property type="project" value="TreeGrafter"/>
</dbReference>
<keyword evidence="3 5" id="KW-0687">Ribonucleoprotein</keyword>
<dbReference type="SUPFAM" id="SSF52080">
    <property type="entry name" value="Ribosomal proteins L15p and L18e"/>
    <property type="match status" value="1"/>
</dbReference>
<evidence type="ECO:0000256" key="4">
    <source>
        <dbReference type="ARBA" id="ARBA00035218"/>
    </source>
</evidence>
<feature type="domain" description="Large ribosomal subunit protein uL15/eL18" evidence="6">
    <location>
        <begin position="41"/>
        <end position="147"/>
    </location>
</feature>
<sequence>MFERDRNFFRVSEIYTNLAEEHALGKKSLVKLTRKTNPRIVSLILTLKERANANAAPIWKDIARRLEMPSRNYAAVNISKINRHTAKDDVLLIPGKVLGAGLLDHPVTVAALNFSESAAKKITEAGGKCLSLEEIMEANPKGSGIRIFR</sequence>
<dbReference type="FunFam" id="3.100.10.10:FF:000013">
    <property type="entry name" value="50S ribosomal protein L18e"/>
    <property type="match status" value="1"/>
</dbReference>
<dbReference type="InterPro" id="IPR022947">
    <property type="entry name" value="Ribosomal_eL18_arc"/>
</dbReference>
<dbReference type="PROSITE" id="PS01106">
    <property type="entry name" value="RIBOSOMAL_L18E"/>
    <property type="match status" value="1"/>
</dbReference>
<organism evidence="7 8">
    <name type="scientific">Methanosarcina thermophila (strain ATCC 43570 / DSM 1825 / OCM 12 / VKM B-1830 / TM-1)</name>
    <dbReference type="NCBI Taxonomy" id="523844"/>
    <lineage>
        <taxon>Archaea</taxon>
        <taxon>Methanobacteriati</taxon>
        <taxon>Methanobacteriota</taxon>
        <taxon>Stenosarchaea group</taxon>
        <taxon>Methanomicrobia</taxon>
        <taxon>Methanosarcinales</taxon>
        <taxon>Methanosarcinaceae</taxon>
        <taxon>Methanosarcina</taxon>
    </lineage>
</organism>
<evidence type="ECO:0000259" key="6">
    <source>
        <dbReference type="Pfam" id="PF17135"/>
    </source>
</evidence>
<dbReference type="InterPro" id="IPR001196">
    <property type="entry name" value="Ribosomal_uL15_CS"/>
</dbReference>
<dbReference type="PATRIC" id="fig|523844.20.peg.2600"/>
<evidence type="ECO:0000256" key="1">
    <source>
        <dbReference type="ARBA" id="ARBA00006815"/>
    </source>
</evidence>
<dbReference type="InterPro" id="IPR036227">
    <property type="entry name" value="Ribosomal_uL15/eL18_sf"/>
</dbReference>
<reference evidence="7 8" key="1">
    <citation type="submission" date="2014-07" db="EMBL/GenBank/DDBJ databases">
        <title>Methanogenic archaea and the global carbon cycle.</title>
        <authorList>
            <person name="Henriksen J.R."/>
            <person name="Luke J."/>
            <person name="Reinhart S."/>
            <person name="Benedict M.N."/>
            <person name="Youngblut N.D."/>
            <person name="Metcalf M.E."/>
            <person name="Whitaker R.J."/>
            <person name="Metcalf W.W."/>
        </authorList>
    </citation>
    <scope>NUCLEOTIDE SEQUENCE [LARGE SCALE GENOMIC DNA]</scope>
    <source>
        <strain evidence="8">ATCC 43570 / DSM 1825 / OCM 12 / VKM B-1830 / TM-1</strain>
    </source>
</reference>
<dbReference type="PANTHER" id="PTHR10934:SF2">
    <property type="entry name" value="LARGE RIBOSOMAL SUBUNIT PROTEIN EL18"/>
    <property type="match status" value="1"/>
</dbReference>
<evidence type="ECO:0000256" key="3">
    <source>
        <dbReference type="ARBA" id="ARBA00023274"/>
    </source>
</evidence>
<dbReference type="InterPro" id="IPR000039">
    <property type="entry name" value="Ribosomal_eL18"/>
</dbReference>
<evidence type="ECO:0000256" key="2">
    <source>
        <dbReference type="ARBA" id="ARBA00022980"/>
    </source>
</evidence>
<gene>
    <name evidence="5" type="primary">rpl18e</name>
    <name evidence="7" type="ORF">MSTHT_2110</name>
</gene>
<dbReference type="InterPro" id="IPR021131">
    <property type="entry name" value="Ribosomal_uL15/eL18"/>
</dbReference>
<dbReference type="PROSITE" id="PS00475">
    <property type="entry name" value="RIBOSOMAL_L15"/>
    <property type="match status" value="1"/>
</dbReference>
<dbReference type="InterPro" id="IPR021132">
    <property type="entry name" value="Ribosomal_eL18/eL18-A/B/_CS"/>
</dbReference>
<dbReference type="AlphaFoldDB" id="A0A0E3KQ55"/>
<protein>
    <recommendedName>
        <fullName evidence="4 5">Large ribosomal subunit protein eL18</fullName>
    </recommendedName>
</protein>
<name>A0A0E3KQ55_METTT</name>
<dbReference type="PANTHER" id="PTHR10934">
    <property type="entry name" value="60S RIBOSOMAL PROTEIN L18"/>
    <property type="match status" value="1"/>
</dbReference>
<dbReference type="NCBIfam" id="NF003079">
    <property type="entry name" value="PRK04005.1"/>
    <property type="match status" value="1"/>
</dbReference>
<proteinExistence type="inferred from homology"/>
<dbReference type="HOGENOM" id="CLU_146465_0_0_2"/>
<dbReference type="EMBL" id="CP009501">
    <property type="protein sequence ID" value="AKB13868.1"/>
    <property type="molecule type" value="Genomic_DNA"/>
</dbReference>
<dbReference type="Proteomes" id="UP000066529">
    <property type="component" value="Chromosome"/>
</dbReference>
<accession>A0A0E3KQ55</accession>
<evidence type="ECO:0000313" key="8">
    <source>
        <dbReference type="Proteomes" id="UP000066529"/>
    </source>
</evidence>
<dbReference type="GO" id="GO:0003735">
    <property type="term" value="F:structural constituent of ribosome"/>
    <property type="evidence" value="ECO:0007669"/>
    <property type="project" value="InterPro"/>
</dbReference>
<comment type="similarity">
    <text evidence="1 5">Belongs to the eukaryotic ribosomal protein eL18 family.</text>
</comment>
<dbReference type="GO" id="GO:0006412">
    <property type="term" value="P:translation"/>
    <property type="evidence" value="ECO:0007669"/>
    <property type="project" value="UniProtKB-UniRule"/>
</dbReference>
<dbReference type="KEGG" id="mthr:MSTHT_2110"/>
<evidence type="ECO:0000313" key="7">
    <source>
        <dbReference type="EMBL" id="AKB13868.1"/>
    </source>
</evidence>
<evidence type="ECO:0000256" key="5">
    <source>
        <dbReference type="HAMAP-Rule" id="MF_00329"/>
    </source>
</evidence>
<dbReference type="HAMAP" id="MF_00329">
    <property type="entry name" value="Ribosomal_eL18"/>
    <property type="match status" value="1"/>
</dbReference>